<feature type="transmembrane region" description="Helical" evidence="1">
    <location>
        <begin position="20"/>
        <end position="44"/>
    </location>
</feature>
<dbReference type="Proteomes" id="UP000544122">
    <property type="component" value="Unassembled WGS sequence"/>
</dbReference>
<protein>
    <submittedName>
        <fullName evidence="2">Uncharacterized protein</fullName>
    </submittedName>
</protein>
<dbReference type="RefSeq" id="WP_171583513.1">
    <property type="nucleotide sequence ID" value="NZ_JAAVLX010000015.1"/>
</dbReference>
<gene>
    <name evidence="2" type="ORF">HCN58_33065</name>
</gene>
<organism evidence="2 3">
    <name type="scientific">Bradyrhizobium australiense</name>
    <dbReference type="NCBI Taxonomy" id="2721161"/>
    <lineage>
        <taxon>Bacteria</taxon>
        <taxon>Pseudomonadati</taxon>
        <taxon>Pseudomonadota</taxon>
        <taxon>Alphaproteobacteria</taxon>
        <taxon>Hyphomicrobiales</taxon>
        <taxon>Nitrobacteraceae</taxon>
        <taxon>Bradyrhizobium</taxon>
    </lineage>
</organism>
<dbReference type="EMBL" id="JAAVLX010000015">
    <property type="protein sequence ID" value="NOJ44323.1"/>
    <property type="molecule type" value="Genomic_DNA"/>
</dbReference>
<accession>A0A7Y4LZ94</accession>
<dbReference type="AlphaFoldDB" id="A0A7Y4LZ94"/>
<keyword evidence="3" id="KW-1185">Reference proteome</keyword>
<name>A0A7Y4LZ94_9BRAD</name>
<evidence type="ECO:0000256" key="1">
    <source>
        <dbReference type="SAM" id="Phobius"/>
    </source>
</evidence>
<keyword evidence="1" id="KW-0472">Membrane</keyword>
<comment type="caution">
    <text evidence="2">The sequence shown here is derived from an EMBL/GenBank/DDBJ whole genome shotgun (WGS) entry which is preliminary data.</text>
</comment>
<proteinExistence type="predicted"/>
<keyword evidence="1" id="KW-1133">Transmembrane helix</keyword>
<evidence type="ECO:0000313" key="2">
    <source>
        <dbReference type="EMBL" id="NOJ44323.1"/>
    </source>
</evidence>
<evidence type="ECO:0000313" key="3">
    <source>
        <dbReference type="Proteomes" id="UP000544122"/>
    </source>
</evidence>
<keyword evidence="1" id="KW-0812">Transmembrane</keyword>
<reference evidence="2 3" key="1">
    <citation type="submission" date="2020-03" db="EMBL/GenBank/DDBJ databases">
        <title>Bradyrhizobium diversity isolated from nodules of Indigofera sp.</title>
        <authorList>
            <person name="Klepa M."/>
            <person name="Helene L."/>
            <person name="Hungria M."/>
        </authorList>
    </citation>
    <scope>NUCLEOTIDE SEQUENCE [LARGE SCALE GENOMIC DNA]</scope>
    <source>
        <strain evidence="2 3">WSM 1791</strain>
    </source>
</reference>
<sequence>MSVHDKKLPIGEYAQSMHDVLLVSSFAVWAMLLGFAPVMTYRLLVS</sequence>